<evidence type="ECO:0000313" key="2">
    <source>
        <dbReference type="Proteomes" id="UP000198569"/>
    </source>
</evidence>
<dbReference type="AlphaFoldDB" id="A0A1H3A4Y9"/>
<gene>
    <name evidence="1" type="ORF">SAMN05444338_108122</name>
</gene>
<organism evidence="1 2">
    <name type="scientific">Flavobacterium degerlachei</name>
    <dbReference type="NCBI Taxonomy" id="229203"/>
    <lineage>
        <taxon>Bacteria</taxon>
        <taxon>Pseudomonadati</taxon>
        <taxon>Bacteroidota</taxon>
        <taxon>Flavobacteriia</taxon>
        <taxon>Flavobacteriales</taxon>
        <taxon>Flavobacteriaceae</taxon>
        <taxon>Flavobacterium</taxon>
    </lineage>
</organism>
<dbReference type="InterPro" id="IPR038444">
    <property type="entry name" value="DUF465_sf"/>
</dbReference>
<dbReference type="EMBL" id="FNMV01000008">
    <property type="protein sequence ID" value="SDX24706.1"/>
    <property type="molecule type" value="Genomic_DNA"/>
</dbReference>
<proteinExistence type="predicted"/>
<sequence>MERHDLLHEFPEYEEKIHKFKVEDPHFRKLFDEYHELEHEIHRVNTDIEVVTDEHAHELKAKLLFIKDELYGILTKDE</sequence>
<evidence type="ECO:0008006" key="3">
    <source>
        <dbReference type="Google" id="ProtNLM"/>
    </source>
</evidence>
<dbReference type="Proteomes" id="UP000198569">
    <property type="component" value="Unassembled WGS sequence"/>
</dbReference>
<dbReference type="Pfam" id="PF04325">
    <property type="entry name" value="DUF465"/>
    <property type="match status" value="1"/>
</dbReference>
<keyword evidence="2" id="KW-1185">Reference proteome</keyword>
<dbReference type="RefSeq" id="WP_091432368.1">
    <property type="nucleotide sequence ID" value="NZ_FNMV01000008.1"/>
</dbReference>
<protein>
    <recommendedName>
        <fullName evidence="3">GTP-binding protein</fullName>
    </recommendedName>
</protein>
<dbReference type="OrthoDB" id="1263265at2"/>
<name>A0A1H3A4Y9_9FLAO</name>
<accession>A0A1H3A4Y9</accession>
<reference evidence="2" key="1">
    <citation type="submission" date="2016-10" db="EMBL/GenBank/DDBJ databases">
        <authorList>
            <person name="Varghese N."/>
            <person name="Submissions S."/>
        </authorList>
    </citation>
    <scope>NUCLEOTIDE SEQUENCE [LARGE SCALE GENOMIC DNA]</scope>
    <source>
        <strain evidence="2">DSM 15718</strain>
    </source>
</reference>
<dbReference type="InterPro" id="IPR007420">
    <property type="entry name" value="DUF465"/>
</dbReference>
<evidence type="ECO:0000313" key="1">
    <source>
        <dbReference type="EMBL" id="SDX24706.1"/>
    </source>
</evidence>
<dbReference type="STRING" id="229203.SAMN05444338_108122"/>
<dbReference type="Gene3D" id="6.10.280.50">
    <property type="match status" value="1"/>
</dbReference>